<evidence type="ECO:0000256" key="1">
    <source>
        <dbReference type="SAM" id="Phobius"/>
    </source>
</evidence>
<reference evidence="2 3" key="1">
    <citation type="submission" date="2019-01" db="EMBL/GenBank/DDBJ databases">
        <authorList>
            <consortium name="Pathogen Informatics"/>
        </authorList>
    </citation>
    <scope>NUCLEOTIDE SEQUENCE [LARGE SCALE GENOMIC DNA]</scope>
    <source>
        <strain evidence="2 3">NCTC10166</strain>
    </source>
</reference>
<feature type="transmembrane region" description="Helical" evidence="1">
    <location>
        <begin position="78"/>
        <end position="104"/>
    </location>
</feature>
<evidence type="ECO:0000313" key="3">
    <source>
        <dbReference type="Proteomes" id="UP000289440"/>
    </source>
</evidence>
<gene>
    <name evidence="2" type="ORF">NCTC10166_00650</name>
</gene>
<dbReference type="RefSeq" id="WP_129720044.1">
    <property type="nucleotide sequence ID" value="NZ_LR214951.1"/>
</dbReference>
<proteinExistence type="predicted"/>
<accession>A0A449A5Z0</accession>
<dbReference type="EMBL" id="LR214951">
    <property type="protein sequence ID" value="VEU59671.1"/>
    <property type="molecule type" value="Genomic_DNA"/>
</dbReference>
<keyword evidence="3" id="KW-1185">Reference proteome</keyword>
<dbReference type="KEGG" id="mnu:NCTC10166_00650"/>
<dbReference type="OrthoDB" id="398500at2"/>
<dbReference type="Proteomes" id="UP000289440">
    <property type="component" value="Chromosome"/>
</dbReference>
<protein>
    <submittedName>
        <fullName evidence="2">Uncharacterized protein</fullName>
    </submittedName>
</protein>
<feature type="transmembrane region" description="Helical" evidence="1">
    <location>
        <begin position="6"/>
        <end position="24"/>
    </location>
</feature>
<keyword evidence="1" id="KW-0812">Transmembrane</keyword>
<dbReference type="AlphaFoldDB" id="A0A449A5Z0"/>
<feature type="transmembrane region" description="Helical" evidence="1">
    <location>
        <begin position="45"/>
        <end position="66"/>
    </location>
</feature>
<evidence type="ECO:0000313" key="2">
    <source>
        <dbReference type="EMBL" id="VEU59671.1"/>
    </source>
</evidence>
<keyword evidence="1" id="KW-0472">Membrane</keyword>
<name>A0A449A5Z0_9BACT</name>
<organism evidence="2 3">
    <name type="scientific">Mesomycoplasma neurolyticum</name>
    <dbReference type="NCBI Taxonomy" id="2120"/>
    <lineage>
        <taxon>Bacteria</taxon>
        <taxon>Bacillati</taxon>
        <taxon>Mycoplasmatota</taxon>
        <taxon>Mycoplasmoidales</taxon>
        <taxon>Metamycoplasmataceae</taxon>
        <taxon>Mesomycoplasma</taxon>
    </lineage>
</organism>
<keyword evidence="1" id="KW-1133">Transmembrane helix</keyword>
<sequence length="126" mass="15103">MILVVGQIIVFFLWHFFSCLILIHRIKKPYIQFKKTHIWGKIEKFNLLTFNTYVFASLGGLIFLIYNVTTKIPNTGLVIFISIFTSFIYVLVVGFYIFEIYVYLKVKQNPLWLYKEKNYKETIEKK</sequence>